<comment type="caution">
    <text evidence="1">The sequence shown here is derived from an EMBL/GenBank/DDBJ whole genome shotgun (WGS) entry which is preliminary data.</text>
</comment>
<gene>
    <name evidence="1" type="ORF">SDC9_94127</name>
</gene>
<accession>A0A645A2W2</accession>
<protein>
    <submittedName>
        <fullName evidence="1">Uncharacterized protein</fullName>
    </submittedName>
</protein>
<evidence type="ECO:0000313" key="1">
    <source>
        <dbReference type="EMBL" id="MPM47417.1"/>
    </source>
</evidence>
<dbReference type="AlphaFoldDB" id="A0A645A2W2"/>
<name>A0A645A2W2_9ZZZZ</name>
<organism evidence="1">
    <name type="scientific">bioreactor metagenome</name>
    <dbReference type="NCBI Taxonomy" id="1076179"/>
    <lineage>
        <taxon>unclassified sequences</taxon>
        <taxon>metagenomes</taxon>
        <taxon>ecological metagenomes</taxon>
    </lineage>
</organism>
<dbReference type="EMBL" id="VSSQ01011669">
    <property type="protein sequence ID" value="MPM47417.1"/>
    <property type="molecule type" value="Genomic_DNA"/>
</dbReference>
<proteinExistence type="predicted"/>
<reference evidence="1" key="1">
    <citation type="submission" date="2019-08" db="EMBL/GenBank/DDBJ databases">
        <authorList>
            <person name="Kucharzyk K."/>
            <person name="Murdoch R.W."/>
            <person name="Higgins S."/>
            <person name="Loffler F."/>
        </authorList>
    </citation>
    <scope>NUCLEOTIDE SEQUENCE</scope>
</reference>
<sequence length="143" mass="17015">MSSNLADVVQHLLYSELKKTSYLKAKVLTNTQNPRFFSNENDLKNWIRENVASPLPDETFIEYLRVNFYNLCTDIQNEQKELIEMIKQDIISLNTEFDKFYNKTECDQCLVSSSLSSYRNMLHDLFFKYINHENVLDTVRKRL</sequence>